<accession>A0ABT9H4K4</accession>
<dbReference type="EMBL" id="JAVAIL010000001">
    <property type="protein sequence ID" value="MDP4538228.1"/>
    <property type="molecule type" value="Genomic_DNA"/>
</dbReference>
<organism evidence="1 2">
    <name type="scientific">Qipengyuania benthica</name>
    <dbReference type="NCBI Taxonomy" id="3067651"/>
    <lineage>
        <taxon>Bacteria</taxon>
        <taxon>Pseudomonadati</taxon>
        <taxon>Pseudomonadota</taxon>
        <taxon>Alphaproteobacteria</taxon>
        <taxon>Sphingomonadales</taxon>
        <taxon>Erythrobacteraceae</taxon>
        <taxon>Qipengyuania</taxon>
    </lineage>
</organism>
<sequence length="62" mass="6590">MSSIIQAICWAALILGVAFVGRAELLPPESARTLTIVLPALAVVTILKSRDCAKLSAQRDRA</sequence>
<evidence type="ECO:0000313" key="1">
    <source>
        <dbReference type="EMBL" id="MDP4538228.1"/>
    </source>
</evidence>
<reference evidence="1 2" key="1">
    <citation type="submission" date="2023-08" db="EMBL/GenBank/DDBJ databases">
        <title>genomic of DY56.</title>
        <authorList>
            <person name="Wang Y."/>
        </authorList>
    </citation>
    <scope>NUCLEOTIDE SEQUENCE [LARGE SCALE GENOMIC DNA]</scope>
    <source>
        <strain evidence="1 2">DY56-A-20</strain>
    </source>
</reference>
<proteinExistence type="predicted"/>
<evidence type="ECO:0000313" key="2">
    <source>
        <dbReference type="Proteomes" id="UP001235664"/>
    </source>
</evidence>
<dbReference type="RefSeq" id="WP_305928372.1">
    <property type="nucleotide sequence ID" value="NZ_JAVAIL010000001.1"/>
</dbReference>
<keyword evidence="2" id="KW-1185">Reference proteome</keyword>
<dbReference type="Proteomes" id="UP001235664">
    <property type="component" value="Unassembled WGS sequence"/>
</dbReference>
<protein>
    <submittedName>
        <fullName evidence="1">Uncharacterized protein</fullName>
    </submittedName>
</protein>
<name>A0ABT9H4K4_9SPHN</name>
<gene>
    <name evidence="1" type="ORF">Q9K01_01120</name>
</gene>
<comment type="caution">
    <text evidence="1">The sequence shown here is derived from an EMBL/GenBank/DDBJ whole genome shotgun (WGS) entry which is preliminary data.</text>
</comment>